<evidence type="ECO:0000313" key="2">
    <source>
        <dbReference type="Proteomes" id="UP001460270"/>
    </source>
</evidence>
<protein>
    <submittedName>
        <fullName evidence="1">Uncharacterized protein</fullName>
    </submittedName>
</protein>
<name>A0AAW0Q0I5_9GOBI</name>
<comment type="caution">
    <text evidence="1">The sequence shown here is derived from an EMBL/GenBank/DDBJ whole genome shotgun (WGS) entry which is preliminary data.</text>
</comment>
<proteinExistence type="predicted"/>
<reference evidence="2" key="1">
    <citation type="submission" date="2024-04" db="EMBL/GenBank/DDBJ databases">
        <title>Salinicola lusitanus LLJ914,a marine bacterium isolated from the Okinawa Trough.</title>
        <authorList>
            <person name="Li J."/>
        </authorList>
    </citation>
    <scope>NUCLEOTIDE SEQUENCE [LARGE SCALE GENOMIC DNA]</scope>
</reference>
<dbReference type="AlphaFoldDB" id="A0AAW0Q0I5"/>
<sequence>MRPSGKRIVFEAKGDWNNASVYSVATGSRRDGARVMYGTSPSEAGRFRTNAEQTSYCLRDFCRKHRSHSNVPLSLDLVPWLWSVYARSGLWKRALVCVRALWPVEARSGLWKRALACGSALWPVEVRSGLCNVALACGSALWGGSRSCESCPSARGHYQSTVSELPHQLVLTQKEWCVQARDMRRTANLTLTWASMSTSVKRAGTDVTDSSGFVWMFE</sequence>
<gene>
    <name evidence="1" type="ORF">WMY93_004882</name>
</gene>
<evidence type="ECO:0000313" key="1">
    <source>
        <dbReference type="EMBL" id="KAK7933986.1"/>
    </source>
</evidence>
<dbReference type="Proteomes" id="UP001460270">
    <property type="component" value="Unassembled WGS sequence"/>
</dbReference>
<dbReference type="EMBL" id="JBBPFD010000003">
    <property type="protein sequence ID" value="KAK7933986.1"/>
    <property type="molecule type" value="Genomic_DNA"/>
</dbReference>
<keyword evidence="2" id="KW-1185">Reference proteome</keyword>
<accession>A0AAW0Q0I5</accession>
<organism evidence="1 2">
    <name type="scientific">Mugilogobius chulae</name>
    <name type="common">yellowstripe goby</name>
    <dbReference type="NCBI Taxonomy" id="88201"/>
    <lineage>
        <taxon>Eukaryota</taxon>
        <taxon>Metazoa</taxon>
        <taxon>Chordata</taxon>
        <taxon>Craniata</taxon>
        <taxon>Vertebrata</taxon>
        <taxon>Euteleostomi</taxon>
        <taxon>Actinopterygii</taxon>
        <taxon>Neopterygii</taxon>
        <taxon>Teleostei</taxon>
        <taxon>Neoteleostei</taxon>
        <taxon>Acanthomorphata</taxon>
        <taxon>Gobiaria</taxon>
        <taxon>Gobiiformes</taxon>
        <taxon>Gobioidei</taxon>
        <taxon>Gobiidae</taxon>
        <taxon>Gobionellinae</taxon>
        <taxon>Mugilogobius</taxon>
    </lineage>
</organism>